<reference evidence="6" key="1">
    <citation type="submission" date="2025-08" db="UniProtKB">
        <authorList>
            <consortium name="Ensembl"/>
        </authorList>
    </citation>
    <scope>IDENTIFICATION</scope>
</reference>
<dbReference type="Proteomes" id="UP000694701">
    <property type="component" value="Unplaced"/>
</dbReference>
<dbReference type="InterPro" id="IPR022188">
    <property type="entry name" value="TASOR_DUF3715"/>
</dbReference>
<dbReference type="GO" id="GO:0045814">
    <property type="term" value="P:negative regulation of gene expression, epigenetic"/>
    <property type="evidence" value="ECO:0007669"/>
    <property type="project" value="InterPro"/>
</dbReference>
<sequence length="1102" mass="123634">RESFNANLEDTVHYRPTVVKLTEAGVLALLAGSTLLLPHHTVTVLLVCCPSGLLQHLSPESREFEELVKLLSTFYLDATSRGTFTYTKASLIHNELLEKEFIEKKRELKQNGRTEAELAESYAFLLPERNKVRLNVASSNSHILDCCVFYFFFLGVYLSKYSDLLQMNPFEVGAAGDIIIFKTMKGKVKTIFDNMPKNNLEPTLKYDSHVFKNASKVTSLLSYRAFEHTQQYFYEFAFEELRSRPRHVFPYAVVSFQYKGKDRLNSTLFEGQRVRRRYTVWSGSLVNKGEEVHQVYIRSSSLPHLPLKLPDKLDINTAMHLDQVKRKIPPILLSWEAYSGSREAFKCGMYCSLYEVIGRSKQESSLSGLLHRLERERMVLVKPLIDKGFLFLLSSSHGFFLVSKNSGVDEDPLTPLEPKDPISHQIDNFVPALHHGFYKLRANPPKELAVGLKQQVLDYLNQKEQGVIRPFHIVEYRHSLDDRTNQHPAPRPKNMDVALNSYIFGPGQFQLPVEVLQQDLMDSQQGAASPPAGAEEYSPVSDWGGSDRQAPGSSTIGVSQSNGGAQRPQGEYDKEKMEKLLKLIQLHKRTLGKEEGPEREEDWDPAGLKRRLERDGPGGVSKYLRMDLLNGEPGRGESALHECKGMYTTVLETLYFQNLCTGVQNLMEAQNIIYNHQPPLPRCEDQAKWSSSSFSPFVSKYVSSVPMQSYVNTLCEKMNRLIRAPMASVQPVAVVSPPAVAPVPAPLPPAPPPSAMPAPAQPMLPSPPVHPHTKTSSPVTDVVENPMCSPSAGSASQPPVASVPEIPPEPTHAGTSSTVGGSVIGQIKPDVLCTLMEIMQKNAVKFYIQRGDEESELCTEIKEYLRSLGNIDCNPQNYLESKSQQKFMIIIQNEDIAAHVHKITALVSLKKLPTVYFAGVDSLDDVKNRTYNELFVSGGLIVSDELILNPDNITLEKLQAFLKFLEEQGSPWKWKVHCKTQKKLKELSRLNTEALDLLNLLTTYQKKHLVEFLPYHECDTPSRQAPDLDCLVKLQAQHTQLRHLIFLTEKHDETFSQFSGSGVIVAGMNDIMNNFQSLISVPEEVAVAALPEPGTNTVLYFS</sequence>
<dbReference type="PANTHER" id="PTHR16207">
    <property type="entry name" value="SET DOMAIN-CONTAINING PROTEIN"/>
    <property type="match status" value="1"/>
</dbReference>
<dbReference type="InterPro" id="IPR056242">
    <property type="entry name" value="PIN_TASOR"/>
</dbReference>
<dbReference type="Ensembl" id="ENSCCRT00020069406.1">
    <property type="protein sequence ID" value="ENSCCRP00020063041.1"/>
    <property type="gene ID" value="ENSCCRG00020029758.1"/>
</dbReference>
<evidence type="ECO:0000313" key="7">
    <source>
        <dbReference type="Proteomes" id="UP000694701"/>
    </source>
</evidence>
<evidence type="ECO:0000256" key="2">
    <source>
        <dbReference type="SAM" id="MobiDB-lite"/>
    </source>
</evidence>
<dbReference type="GO" id="GO:0000792">
    <property type="term" value="C:heterochromatin"/>
    <property type="evidence" value="ECO:0007669"/>
    <property type="project" value="TreeGrafter"/>
</dbReference>
<dbReference type="InterPro" id="IPR046432">
    <property type="entry name" value="TASOR"/>
</dbReference>
<proteinExistence type="inferred from homology"/>
<dbReference type="GO" id="GO:0003682">
    <property type="term" value="F:chromatin binding"/>
    <property type="evidence" value="ECO:0007669"/>
    <property type="project" value="TreeGrafter"/>
</dbReference>
<feature type="region of interest" description="Disordered" evidence="2">
    <location>
        <begin position="752"/>
        <end position="819"/>
    </location>
</feature>
<accession>A0A8C2FZD9</accession>
<dbReference type="AlphaFoldDB" id="A0A8C2FZD9"/>
<evidence type="ECO:0000259" key="4">
    <source>
        <dbReference type="Pfam" id="PF23314"/>
    </source>
</evidence>
<feature type="domain" description="TASOR alpha/beta" evidence="4">
    <location>
        <begin position="841"/>
        <end position="935"/>
    </location>
</feature>
<dbReference type="InterPro" id="IPR056243">
    <property type="entry name" value="TASOR_ab_dom"/>
</dbReference>
<dbReference type="Pfam" id="PF12509">
    <property type="entry name" value="DUF3715"/>
    <property type="match status" value="1"/>
</dbReference>
<dbReference type="Pfam" id="PF24630">
    <property type="entry name" value="PIN_TASOR"/>
    <property type="match status" value="1"/>
</dbReference>
<feature type="domain" description="TASOR PIN" evidence="5">
    <location>
        <begin position="939"/>
        <end position="1077"/>
    </location>
</feature>
<dbReference type="GO" id="GO:0097355">
    <property type="term" value="P:protein localization to heterochromatin"/>
    <property type="evidence" value="ECO:0007669"/>
    <property type="project" value="TreeGrafter"/>
</dbReference>
<evidence type="ECO:0000313" key="6">
    <source>
        <dbReference type="Ensembl" id="ENSCCRP00020063041.1"/>
    </source>
</evidence>
<evidence type="ECO:0000259" key="5">
    <source>
        <dbReference type="Pfam" id="PF24630"/>
    </source>
</evidence>
<protein>
    <submittedName>
        <fullName evidence="6">Transcription activation suppressor b</fullName>
    </submittedName>
</protein>
<comment type="similarity">
    <text evidence="1">Belongs to the TASOR family.</text>
</comment>
<dbReference type="GO" id="GO:0005654">
    <property type="term" value="C:nucleoplasm"/>
    <property type="evidence" value="ECO:0007669"/>
    <property type="project" value="TreeGrafter"/>
</dbReference>
<feature type="domain" description="TASOR pseudo-PARP" evidence="3">
    <location>
        <begin position="107"/>
        <end position="250"/>
    </location>
</feature>
<feature type="compositionally biased region" description="Polar residues" evidence="2">
    <location>
        <begin position="551"/>
        <end position="564"/>
    </location>
</feature>
<feature type="compositionally biased region" description="Pro residues" evidence="2">
    <location>
        <begin position="752"/>
        <end position="770"/>
    </location>
</feature>
<dbReference type="Pfam" id="PF23314">
    <property type="entry name" value="TASOR_alpha-beta"/>
    <property type="match status" value="1"/>
</dbReference>
<feature type="region of interest" description="Disordered" evidence="2">
    <location>
        <begin position="522"/>
        <end position="572"/>
    </location>
</feature>
<dbReference type="PANTHER" id="PTHR16207:SF1">
    <property type="entry name" value="PROTEIN TASOR"/>
    <property type="match status" value="1"/>
</dbReference>
<feature type="region of interest" description="Disordered" evidence="2">
    <location>
        <begin position="588"/>
        <end position="616"/>
    </location>
</feature>
<evidence type="ECO:0000259" key="3">
    <source>
        <dbReference type="Pfam" id="PF12509"/>
    </source>
</evidence>
<name>A0A8C2FZD9_CYPCA</name>
<organism evidence="6 7">
    <name type="scientific">Cyprinus carpio</name>
    <name type="common">Common carp</name>
    <dbReference type="NCBI Taxonomy" id="7962"/>
    <lineage>
        <taxon>Eukaryota</taxon>
        <taxon>Metazoa</taxon>
        <taxon>Chordata</taxon>
        <taxon>Craniata</taxon>
        <taxon>Vertebrata</taxon>
        <taxon>Euteleostomi</taxon>
        <taxon>Actinopterygii</taxon>
        <taxon>Neopterygii</taxon>
        <taxon>Teleostei</taxon>
        <taxon>Ostariophysi</taxon>
        <taxon>Cypriniformes</taxon>
        <taxon>Cyprinidae</taxon>
        <taxon>Cyprininae</taxon>
        <taxon>Cyprinus</taxon>
    </lineage>
</organism>
<evidence type="ECO:0000256" key="1">
    <source>
        <dbReference type="ARBA" id="ARBA00008058"/>
    </source>
</evidence>